<dbReference type="InterPro" id="IPR029063">
    <property type="entry name" value="SAM-dependent_MTases_sf"/>
</dbReference>
<dbReference type="AlphaFoldDB" id="A0A382RBP7"/>
<organism evidence="2">
    <name type="scientific">marine metagenome</name>
    <dbReference type="NCBI Taxonomy" id="408172"/>
    <lineage>
        <taxon>unclassified sequences</taxon>
        <taxon>metagenomes</taxon>
        <taxon>ecological metagenomes</taxon>
    </lineage>
</organism>
<dbReference type="CDD" id="cd02440">
    <property type="entry name" value="AdoMet_MTases"/>
    <property type="match status" value="1"/>
</dbReference>
<dbReference type="SUPFAM" id="SSF53335">
    <property type="entry name" value="S-adenosyl-L-methionine-dependent methyltransferases"/>
    <property type="match status" value="1"/>
</dbReference>
<gene>
    <name evidence="2" type="ORF">METZ01_LOCUS347998</name>
</gene>
<protein>
    <recommendedName>
        <fullName evidence="1">Methyltransferase domain-containing protein</fullName>
    </recommendedName>
</protein>
<sequence>MRDRAQNLFILFIALSTFLSCTTFKRFAYEGTDRNAWQLPERVIQSLSIQPGDHVADLGSGSGYFTGRLAQAVGPAGKVYAVDVDEEMNQYVAKRVKEEGHSNVDIILAEFDDPHLPDGSVDLIFSSNTYHHLENRTPYFLNAKKYLKPSGRVAIIDFRKEAYHHHTESQVIQEEI</sequence>
<name>A0A382RBP7_9ZZZZ</name>
<dbReference type="Gene3D" id="3.40.50.150">
    <property type="entry name" value="Vaccinia Virus protein VP39"/>
    <property type="match status" value="1"/>
</dbReference>
<dbReference type="Pfam" id="PF13847">
    <property type="entry name" value="Methyltransf_31"/>
    <property type="match status" value="1"/>
</dbReference>
<dbReference type="PANTHER" id="PTHR43861">
    <property type="entry name" value="TRANS-ACONITATE 2-METHYLTRANSFERASE-RELATED"/>
    <property type="match status" value="1"/>
</dbReference>
<dbReference type="InterPro" id="IPR025714">
    <property type="entry name" value="Methyltranfer_dom"/>
</dbReference>
<proteinExistence type="predicted"/>
<feature type="domain" description="Methyltransferase" evidence="1">
    <location>
        <begin position="50"/>
        <end position="166"/>
    </location>
</feature>
<evidence type="ECO:0000313" key="2">
    <source>
        <dbReference type="EMBL" id="SVC95144.1"/>
    </source>
</evidence>
<dbReference type="PROSITE" id="PS51257">
    <property type="entry name" value="PROKAR_LIPOPROTEIN"/>
    <property type="match status" value="1"/>
</dbReference>
<accession>A0A382RBP7</accession>
<reference evidence="2" key="1">
    <citation type="submission" date="2018-05" db="EMBL/GenBank/DDBJ databases">
        <authorList>
            <person name="Lanie J.A."/>
            <person name="Ng W.-L."/>
            <person name="Kazmierczak K.M."/>
            <person name="Andrzejewski T.M."/>
            <person name="Davidsen T.M."/>
            <person name="Wayne K.J."/>
            <person name="Tettelin H."/>
            <person name="Glass J.I."/>
            <person name="Rusch D."/>
            <person name="Podicherti R."/>
            <person name="Tsui H.-C.T."/>
            <person name="Winkler M.E."/>
        </authorList>
    </citation>
    <scope>NUCLEOTIDE SEQUENCE</scope>
</reference>
<evidence type="ECO:0000259" key="1">
    <source>
        <dbReference type="Pfam" id="PF13847"/>
    </source>
</evidence>
<dbReference type="EMBL" id="UINC01120576">
    <property type="protein sequence ID" value="SVC95144.1"/>
    <property type="molecule type" value="Genomic_DNA"/>
</dbReference>